<dbReference type="EMBL" id="FRDJ01000005">
    <property type="protein sequence ID" value="SHN60654.1"/>
    <property type="molecule type" value="Genomic_DNA"/>
</dbReference>
<dbReference type="STRING" id="1121883.SAMN02745226_01133"/>
<protein>
    <submittedName>
        <fullName evidence="1">Uncharacterized protein</fullName>
    </submittedName>
</protein>
<sequence>MPSFNLNSFVGSGIILEREDGSNKKVIKRMIIKRQFEKGDSIERFKVLAILLLIISYLFCAERTFAEQIITITWYYDESQTFVVSEYTKTASVGEIYIYASVSRFKMYVEPVVLDSQDVVVKSVNIGNTKISMSQDKPTKINNFIRGILSLRFDLDEAAGDFQVSLTFVFLPF</sequence>
<name>A0A1M7SQG7_FERGO</name>
<gene>
    <name evidence="1" type="ORF">SAMN02745226_01133</name>
</gene>
<evidence type="ECO:0000313" key="1">
    <source>
        <dbReference type="EMBL" id="SHN60654.1"/>
    </source>
</evidence>
<reference evidence="2" key="1">
    <citation type="submission" date="2016-12" db="EMBL/GenBank/DDBJ databases">
        <authorList>
            <person name="Varghese N."/>
            <person name="Submissions S."/>
        </authorList>
    </citation>
    <scope>NUCLEOTIDE SEQUENCE [LARGE SCALE GENOMIC DNA]</scope>
    <source>
        <strain evidence="2">DSM 13020</strain>
    </source>
</reference>
<accession>A0A1M7SQG7</accession>
<organism evidence="1 2">
    <name type="scientific">Fervidobacterium gondwanense DSM 13020</name>
    <dbReference type="NCBI Taxonomy" id="1121883"/>
    <lineage>
        <taxon>Bacteria</taxon>
        <taxon>Thermotogati</taxon>
        <taxon>Thermotogota</taxon>
        <taxon>Thermotogae</taxon>
        <taxon>Thermotogales</taxon>
        <taxon>Fervidobacteriaceae</taxon>
        <taxon>Fervidobacterium</taxon>
    </lineage>
</organism>
<keyword evidence="2" id="KW-1185">Reference proteome</keyword>
<evidence type="ECO:0000313" key="2">
    <source>
        <dbReference type="Proteomes" id="UP000184207"/>
    </source>
</evidence>
<dbReference type="Proteomes" id="UP000184207">
    <property type="component" value="Unassembled WGS sequence"/>
</dbReference>
<dbReference type="AlphaFoldDB" id="A0A1M7SQG7"/>
<proteinExistence type="predicted"/>